<evidence type="ECO:0000313" key="3">
    <source>
        <dbReference type="Proteomes" id="UP000001075"/>
    </source>
</evidence>
<accession>G3ILG7</accession>
<sequence>MSSVQLPAIGELSPQHFLALSYLANVTGQKFRRGASLGTASHWCYNRSSCPFLLTNPCFIMISKSRNSNKSSNKSHNYTKTHNNRKTHKNGKTHNNRKTHNRNTQNYKKAHNYSETHDYVNKTHTCNNIT</sequence>
<feature type="region of interest" description="Disordered" evidence="1">
    <location>
        <begin position="65"/>
        <end position="114"/>
    </location>
</feature>
<dbReference type="AlphaFoldDB" id="G3ILG7"/>
<name>G3ILG7_CRIGR</name>
<organism evidence="2 3">
    <name type="scientific">Cricetulus griseus</name>
    <name type="common">Chinese hamster</name>
    <name type="synonym">Cricetulus barabensis griseus</name>
    <dbReference type="NCBI Taxonomy" id="10029"/>
    <lineage>
        <taxon>Eukaryota</taxon>
        <taxon>Metazoa</taxon>
        <taxon>Chordata</taxon>
        <taxon>Craniata</taxon>
        <taxon>Vertebrata</taxon>
        <taxon>Euteleostomi</taxon>
        <taxon>Mammalia</taxon>
        <taxon>Eutheria</taxon>
        <taxon>Euarchontoglires</taxon>
        <taxon>Glires</taxon>
        <taxon>Rodentia</taxon>
        <taxon>Myomorpha</taxon>
        <taxon>Muroidea</taxon>
        <taxon>Cricetidae</taxon>
        <taxon>Cricetinae</taxon>
        <taxon>Cricetulus</taxon>
    </lineage>
</organism>
<evidence type="ECO:0000256" key="1">
    <source>
        <dbReference type="SAM" id="MobiDB-lite"/>
    </source>
</evidence>
<dbReference type="Proteomes" id="UP000001075">
    <property type="component" value="Unassembled WGS sequence"/>
</dbReference>
<reference evidence="3" key="1">
    <citation type="journal article" date="2011" name="Nat. Biotechnol.">
        <title>The genomic sequence of the Chinese hamster ovary (CHO)-K1 cell line.</title>
        <authorList>
            <person name="Xu X."/>
            <person name="Nagarajan H."/>
            <person name="Lewis N.E."/>
            <person name="Pan S."/>
            <person name="Cai Z."/>
            <person name="Liu X."/>
            <person name="Chen W."/>
            <person name="Xie M."/>
            <person name="Wang W."/>
            <person name="Hammond S."/>
            <person name="Andersen M.R."/>
            <person name="Neff N."/>
            <person name="Passarelli B."/>
            <person name="Koh W."/>
            <person name="Fan H.C."/>
            <person name="Wang J."/>
            <person name="Gui Y."/>
            <person name="Lee K.H."/>
            <person name="Betenbaugh M.J."/>
            <person name="Quake S.R."/>
            <person name="Famili I."/>
            <person name="Palsson B.O."/>
            <person name="Wang J."/>
        </authorList>
    </citation>
    <scope>NUCLEOTIDE SEQUENCE [LARGE SCALE GENOMIC DNA]</scope>
    <source>
        <strain evidence="3">CHO K1 cell line</strain>
    </source>
</reference>
<proteinExistence type="predicted"/>
<dbReference type="InParanoid" id="G3ILG7"/>
<feature type="compositionally biased region" description="Basic residues" evidence="1">
    <location>
        <begin position="77"/>
        <end position="101"/>
    </location>
</feature>
<feature type="compositionally biased region" description="Low complexity" evidence="1">
    <location>
        <begin position="65"/>
        <end position="75"/>
    </location>
</feature>
<evidence type="ECO:0000313" key="2">
    <source>
        <dbReference type="EMBL" id="EGW14607.1"/>
    </source>
</evidence>
<protein>
    <submittedName>
        <fullName evidence="2">Uncharacterized protein</fullName>
    </submittedName>
</protein>
<gene>
    <name evidence="2" type="ORF">I79_024733</name>
</gene>
<dbReference type="EMBL" id="JH004049">
    <property type="protein sequence ID" value="EGW14607.1"/>
    <property type="molecule type" value="Genomic_DNA"/>
</dbReference>